<keyword evidence="4" id="KW-1185">Reference proteome</keyword>
<dbReference type="PANTHER" id="PTHR11895:SF7">
    <property type="entry name" value="GLUTAMYL-TRNA(GLN) AMIDOTRANSFERASE SUBUNIT A, MITOCHONDRIAL"/>
    <property type="match status" value="1"/>
</dbReference>
<protein>
    <recommendedName>
        <fullName evidence="2">Amidase domain-containing protein</fullName>
    </recommendedName>
</protein>
<evidence type="ECO:0000313" key="3">
    <source>
        <dbReference type="EMBL" id="CAI6018869.1"/>
    </source>
</evidence>
<dbReference type="EMBL" id="CABFNP030000456">
    <property type="protein sequence ID" value="CAI6018869.1"/>
    <property type="molecule type" value="Genomic_DNA"/>
</dbReference>
<dbReference type="InterPro" id="IPR036928">
    <property type="entry name" value="AS_sf"/>
</dbReference>
<comment type="caution">
    <text evidence="3">The sequence shown here is derived from an EMBL/GenBank/DDBJ whole genome shotgun (WGS) entry which is preliminary data.</text>
</comment>
<feature type="region of interest" description="Disordered" evidence="1">
    <location>
        <begin position="182"/>
        <end position="207"/>
    </location>
</feature>
<reference evidence="3" key="1">
    <citation type="submission" date="2023-01" db="EMBL/GenBank/DDBJ databases">
        <authorList>
            <person name="Piombo E."/>
        </authorList>
    </citation>
    <scope>NUCLEOTIDE SEQUENCE</scope>
</reference>
<dbReference type="InterPro" id="IPR023631">
    <property type="entry name" value="Amidase_dom"/>
</dbReference>
<evidence type="ECO:0000256" key="1">
    <source>
        <dbReference type="SAM" id="MobiDB-lite"/>
    </source>
</evidence>
<sequence>MLASETRVPVSNGFSGPALSPPRSQPTLAYDEIGELLTDAELPSLSAGEASGLMRSGHMTAQRYVLSLLSHINQRDGRIQAWVFLDAKAAMNQAKTLDALAPEQRGPLHGVPVGIKDTIAVKGQNENASSTHIVDLGMPTRYGSTIHDHDDPAPADAAIVSILRSAGAIILGKTATTEFAATSRGGSCRNPRDLSRTPGGSSSGSAAAVADGHVPIAVGTQTGGSMIRPGSFTGTFALKPTWGALSTEGVGRFSISCDTLGFYTRNMDDISLLSEIVRISPGSRNIPPSLRPSSCRVALIRSPMWPKAGPGTRGAWKQAERLLQQAGITVVHVELPKAFNRCYDWRETIVSAEARASFLPQYLQAKERLHSSIRKYVESKEHPSGKAVCEAYDCVSQLRNQWDKIAGEFDFVLTPSVPDEAPVGLEWTGSSAFCTLWTILHAPALNVPGLVGNSGLPIGLTVTGPRSSDSRILEAGRFVAKLFEDSQPAL</sequence>
<accession>A0AA35LQ06</accession>
<name>A0AA35LQ06_9HYPO</name>
<dbReference type="Pfam" id="PF01425">
    <property type="entry name" value="Amidase"/>
    <property type="match status" value="1"/>
</dbReference>
<dbReference type="PANTHER" id="PTHR11895">
    <property type="entry name" value="TRANSAMIDASE"/>
    <property type="match status" value="1"/>
</dbReference>
<evidence type="ECO:0000259" key="2">
    <source>
        <dbReference type="Pfam" id="PF01425"/>
    </source>
</evidence>
<feature type="region of interest" description="Disordered" evidence="1">
    <location>
        <begin position="1"/>
        <end position="26"/>
    </location>
</feature>
<organism evidence="3 4">
    <name type="scientific">Clonostachys chloroleuca</name>
    <dbReference type="NCBI Taxonomy" id="1926264"/>
    <lineage>
        <taxon>Eukaryota</taxon>
        <taxon>Fungi</taxon>
        <taxon>Dikarya</taxon>
        <taxon>Ascomycota</taxon>
        <taxon>Pezizomycotina</taxon>
        <taxon>Sordariomycetes</taxon>
        <taxon>Hypocreomycetidae</taxon>
        <taxon>Hypocreales</taxon>
        <taxon>Bionectriaceae</taxon>
        <taxon>Clonostachys</taxon>
    </lineage>
</organism>
<dbReference type="Proteomes" id="UP001160390">
    <property type="component" value="Unassembled WGS sequence"/>
</dbReference>
<feature type="domain" description="Amidase" evidence="2">
    <location>
        <begin position="65"/>
        <end position="473"/>
    </location>
</feature>
<gene>
    <name evidence="3" type="ORF">CCHLO57077_00015138</name>
</gene>
<dbReference type="AlphaFoldDB" id="A0AA35LQ06"/>
<proteinExistence type="predicted"/>
<evidence type="ECO:0000313" key="4">
    <source>
        <dbReference type="Proteomes" id="UP001160390"/>
    </source>
</evidence>
<dbReference type="Gene3D" id="3.90.1300.10">
    <property type="entry name" value="Amidase signature (AS) domain"/>
    <property type="match status" value="1"/>
</dbReference>
<dbReference type="GO" id="GO:0003824">
    <property type="term" value="F:catalytic activity"/>
    <property type="evidence" value="ECO:0007669"/>
    <property type="project" value="InterPro"/>
</dbReference>
<dbReference type="SUPFAM" id="SSF75304">
    <property type="entry name" value="Amidase signature (AS) enzymes"/>
    <property type="match status" value="1"/>
</dbReference>
<dbReference type="InterPro" id="IPR000120">
    <property type="entry name" value="Amidase"/>
</dbReference>